<keyword evidence="1" id="KW-0175">Coiled coil</keyword>
<dbReference type="PROSITE" id="PS50280">
    <property type="entry name" value="SET"/>
    <property type="match status" value="1"/>
</dbReference>
<dbReference type="PANTHER" id="PTHR12197">
    <property type="entry name" value="HISTONE-LYSINE N-METHYLTRANSFERASE SMYD"/>
    <property type="match status" value="1"/>
</dbReference>
<feature type="domain" description="SET" evidence="3">
    <location>
        <begin position="394"/>
        <end position="697"/>
    </location>
</feature>
<proteinExistence type="predicted"/>
<dbReference type="InterPro" id="IPR046341">
    <property type="entry name" value="SET_dom_sf"/>
</dbReference>
<dbReference type="AlphaFoldDB" id="A0A9Q8L6Q3"/>
<dbReference type="OrthoDB" id="438641at2759"/>
<dbReference type="PANTHER" id="PTHR12197:SF273">
    <property type="entry name" value="MYND-TYPE ZINC FINGER PROTEIN SAMB"/>
    <property type="match status" value="1"/>
</dbReference>
<feature type="region of interest" description="Disordered" evidence="2">
    <location>
        <begin position="95"/>
        <end position="166"/>
    </location>
</feature>
<dbReference type="Pfam" id="PF00856">
    <property type="entry name" value="SET"/>
    <property type="match status" value="1"/>
</dbReference>
<reference evidence="4" key="2">
    <citation type="journal article" date="2022" name="Microb. Genom.">
        <title>A chromosome-scale genome assembly of the tomato pathogen Cladosporium fulvum reveals a compartmentalized genome architecture and the presence of a dispensable chromosome.</title>
        <authorList>
            <person name="Zaccaron A.Z."/>
            <person name="Chen L.H."/>
            <person name="Samaras A."/>
            <person name="Stergiopoulos I."/>
        </authorList>
    </citation>
    <scope>NUCLEOTIDE SEQUENCE</scope>
    <source>
        <strain evidence="4">Race5_Kim</strain>
    </source>
</reference>
<dbReference type="SUPFAM" id="SSF82199">
    <property type="entry name" value="SET domain"/>
    <property type="match status" value="1"/>
</dbReference>
<evidence type="ECO:0000259" key="3">
    <source>
        <dbReference type="PROSITE" id="PS50280"/>
    </source>
</evidence>
<dbReference type="GeneID" id="71981225"/>
<dbReference type="InterPro" id="IPR050869">
    <property type="entry name" value="H3K4_H4K5_MeTrfase"/>
</dbReference>
<reference evidence="4" key="1">
    <citation type="submission" date="2021-12" db="EMBL/GenBank/DDBJ databases">
        <authorList>
            <person name="Zaccaron A."/>
            <person name="Stergiopoulos I."/>
        </authorList>
    </citation>
    <scope>NUCLEOTIDE SEQUENCE</scope>
    <source>
        <strain evidence="4">Race5_Kim</strain>
    </source>
</reference>
<dbReference type="KEGG" id="ffu:CLAFUR5_01347"/>
<dbReference type="Proteomes" id="UP000756132">
    <property type="component" value="Chromosome 1"/>
</dbReference>
<name>A0A9Q8L6Q3_PASFU</name>
<organism evidence="4 5">
    <name type="scientific">Passalora fulva</name>
    <name type="common">Tomato leaf mold</name>
    <name type="synonym">Cladosporium fulvum</name>
    <dbReference type="NCBI Taxonomy" id="5499"/>
    <lineage>
        <taxon>Eukaryota</taxon>
        <taxon>Fungi</taxon>
        <taxon>Dikarya</taxon>
        <taxon>Ascomycota</taxon>
        <taxon>Pezizomycotina</taxon>
        <taxon>Dothideomycetes</taxon>
        <taxon>Dothideomycetidae</taxon>
        <taxon>Mycosphaerellales</taxon>
        <taxon>Mycosphaerellaceae</taxon>
        <taxon>Fulvia</taxon>
    </lineage>
</organism>
<sequence length="734" mass="81574">MIVHRSHRRRRSKIRSTSPAPVGAVILPAWQHNHEESFCRHNRLGRDWQQDCDDPAKHMLDMDQYKASIESVDNALNRLNQTLASYKLLLSEPTKTATTKSAGKDGTNGSRAETSHPPQTSERAHNGVLSSGKAAAPSEKSVVAETKTQPDLSPAESLVRSLRSTNSYPEPNLSGAYRARRLEEAFIRLASEPYCLPFYLAQAIDFLGLGYPDLASGAAYKALLLSDALDNEAEEYHDEASDSLKGVIQLQPLEERISTIRRAMDAELQSASPTELDPTLDVELVLWLKGHYRLILYRLLTRSLLLCGCFRSALTYVKQALRTYPGDRELASIHIAILRAGAKLEGKALSMDSPPSDWPDSGLVRREQYPWNGYEPDRINMLGELNELMSIASSKLEVRAVDLPALGGGPEEVSTQLGVFAKTDIGPNEEILNETSLLTANNKLQDALCDACSADLPDLNSKEGEAIISCSECEVVFCSQWCYDEAMESYHPALCDKDIEAIAKDVPPAQAADSLYSLLLLRSLAMAETQGVHPLQLHEAKYIWGDFTPIPQIEKIIYPNPNDPESCTAPLTLPFSFEHNVRLPFHMLEKMDIDIFANHQYDVWVFNTLYAKFRGTASARLSGLGGRAIRGPEVSAVHPMWCLANHSCDPNVSWEWGGSIKFWTRKERVAWTGKGGEKVTKSKAGIKKDEEVVNHYCDIDLPVKERREWARGALGGECMCARCVYEAAQEEESK</sequence>
<evidence type="ECO:0000313" key="5">
    <source>
        <dbReference type="Proteomes" id="UP000756132"/>
    </source>
</evidence>
<evidence type="ECO:0000256" key="2">
    <source>
        <dbReference type="SAM" id="MobiDB-lite"/>
    </source>
</evidence>
<dbReference type="EMBL" id="CP090163">
    <property type="protein sequence ID" value="UJO11801.1"/>
    <property type="molecule type" value="Genomic_DNA"/>
</dbReference>
<evidence type="ECO:0000313" key="4">
    <source>
        <dbReference type="EMBL" id="UJO11801.1"/>
    </source>
</evidence>
<dbReference type="Gene3D" id="2.170.270.10">
    <property type="entry name" value="SET domain"/>
    <property type="match status" value="1"/>
</dbReference>
<feature type="coiled-coil region" evidence="1">
    <location>
        <begin position="62"/>
        <end position="89"/>
    </location>
</feature>
<gene>
    <name evidence="4" type="ORF">CLAFUR5_01347</name>
</gene>
<keyword evidence="5" id="KW-1185">Reference proteome</keyword>
<protein>
    <recommendedName>
        <fullName evidence="3">SET domain-containing protein</fullName>
    </recommendedName>
</protein>
<feature type="compositionally biased region" description="Polar residues" evidence="2">
    <location>
        <begin position="95"/>
        <end position="121"/>
    </location>
</feature>
<accession>A0A9Q8L6Q3</accession>
<evidence type="ECO:0000256" key="1">
    <source>
        <dbReference type="SAM" id="Coils"/>
    </source>
</evidence>
<dbReference type="InterPro" id="IPR001214">
    <property type="entry name" value="SET_dom"/>
</dbReference>
<dbReference type="RefSeq" id="XP_047756167.1">
    <property type="nucleotide sequence ID" value="XM_047900495.1"/>
</dbReference>
<dbReference type="GO" id="GO:0005634">
    <property type="term" value="C:nucleus"/>
    <property type="evidence" value="ECO:0007669"/>
    <property type="project" value="TreeGrafter"/>
</dbReference>